<evidence type="ECO:0000313" key="1">
    <source>
        <dbReference type="EMBL" id="BDG60330.1"/>
    </source>
</evidence>
<dbReference type="AlphaFoldDB" id="A0AA35CJC1"/>
<reference evidence="1" key="1">
    <citation type="submission" date="2022-03" db="EMBL/GenBank/DDBJ databases">
        <title>Complete genome sequence of Caldinitratiruptor microaerophilus.</title>
        <authorList>
            <person name="Mukaiyama R."/>
            <person name="Nishiyama T."/>
            <person name="Ueda K."/>
        </authorList>
    </citation>
    <scope>NUCLEOTIDE SEQUENCE</scope>
    <source>
        <strain evidence="1">JCM 16183</strain>
    </source>
</reference>
<dbReference type="EMBL" id="AP025628">
    <property type="protein sequence ID" value="BDG60330.1"/>
    <property type="molecule type" value="Genomic_DNA"/>
</dbReference>
<dbReference type="KEGG" id="cmic:caldi_14200"/>
<sequence length="77" mass="8473">MELRAVVTNELGPWVPAEALENETERVVHLLESGERRAVVRTPEGELRLVLTETALLVELPNGARKVRSLAGAEGSW</sequence>
<dbReference type="Proteomes" id="UP001163687">
    <property type="component" value="Chromosome"/>
</dbReference>
<proteinExistence type="predicted"/>
<organism evidence="1 2">
    <name type="scientific">Caldinitratiruptor microaerophilus</name>
    <dbReference type="NCBI Taxonomy" id="671077"/>
    <lineage>
        <taxon>Bacteria</taxon>
        <taxon>Bacillati</taxon>
        <taxon>Bacillota</taxon>
        <taxon>Clostridia</taxon>
        <taxon>Eubacteriales</taxon>
        <taxon>Symbiobacteriaceae</taxon>
        <taxon>Caldinitratiruptor</taxon>
    </lineage>
</organism>
<protein>
    <submittedName>
        <fullName evidence="1">Uncharacterized protein</fullName>
    </submittedName>
</protein>
<evidence type="ECO:0000313" key="2">
    <source>
        <dbReference type="Proteomes" id="UP001163687"/>
    </source>
</evidence>
<keyword evidence="2" id="KW-1185">Reference proteome</keyword>
<gene>
    <name evidence="1" type="ORF">caldi_14200</name>
</gene>
<accession>A0AA35CJC1</accession>
<dbReference type="RefSeq" id="WP_264844378.1">
    <property type="nucleotide sequence ID" value="NZ_AP025628.1"/>
</dbReference>
<name>A0AA35CJC1_9FIRM</name>